<accession>A0ABD2MU96</accession>
<gene>
    <name evidence="1" type="ORF">HHI36_008939</name>
</gene>
<evidence type="ECO:0000313" key="2">
    <source>
        <dbReference type="Proteomes" id="UP001516400"/>
    </source>
</evidence>
<name>A0ABD2MU96_9CUCU</name>
<comment type="caution">
    <text evidence="1">The sequence shown here is derived from an EMBL/GenBank/DDBJ whole genome shotgun (WGS) entry which is preliminary data.</text>
</comment>
<keyword evidence="2" id="KW-1185">Reference proteome</keyword>
<evidence type="ECO:0000313" key="1">
    <source>
        <dbReference type="EMBL" id="KAL3269882.1"/>
    </source>
</evidence>
<organism evidence="1 2">
    <name type="scientific">Cryptolaemus montrouzieri</name>
    <dbReference type="NCBI Taxonomy" id="559131"/>
    <lineage>
        <taxon>Eukaryota</taxon>
        <taxon>Metazoa</taxon>
        <taxon>Ecdysozoa</taxon>
        <taxon>Arthropoda</taxon>
        <taxon>Hexapoda</taxon>
        <taxon>Insecta</taxon>
        <taxon>Pterygota</taxon>
        <taxon>Neoptera</taxon>
        <taxon>Endopterygota</taxon>
        <taxon>Coleoptera</taxon>
        <taxon>Polyphaga</taxon>
        <taxon>Cucujiformia</taxon>
        <taxon>Coccinelloidea</taxon>
        <taxon>Coccinellidae</taxon>
        <taxon>Scymninae</taxon>
        <taxon>Scymnini</taxon>
        <taxon>Cryptolaemus</taxon>
    </lineage>
</organism>
<proteinExistence type="predicted"/>
<sequence length="409" mass="46556">MLSGTFGVEDFIKTQQSEISTESFTEKRLASDILRRILSEVTKLVSNESLNVEQVIPKISSTDFVNHVLSSEISTIQEQTKILNSESVIKEEQYKEGIHKMDQIEFHSPITRELKIFDSNNPNSSESRFSNHVTSTVNLNILDSEEVLVIKEKQSLESSFHSLMKDSSIFEISGSPSVPRELLPILEKQKAVSGARFVSQQSNSRFKDEFKMFKSKVKNLMSSLSLVKKIEEKTDDNYRSGDHFQTQNKLPFMKMRNMLPPRTVENMNQTKSNMSNIITLKSKIRSFVSSDSVESSDNLYNVDETEMRSASLRKSKMPEIVTFLARNTLTSSESLCDDILSDRKDKENPDIIMLSKPHDIFSSGSLTSENLGIDDSIYYLAETDSEKKLPINKITIIALEFRNFFCICL</sequence>
<reference evidence="1 2" key="1">
    <citation type="journal article" date="2021" name="BMC Biol.">
        <title>Horizontally acquired antibacterial genes associated with adaptive radiation of ladybird beetles.</title>
        <authorList>
            <person name="Li H.S."/>
            <person name="Tang X.F."/>
            <person name="Huang Y.H."/>
            <person name="Xu Z.Y."/>
            <person name="Chen M.L."/>
            <person name="Du X.Y."/>
            <person name="Qiu B.Y."/>
            <person name="Chen P.T."/>
            <person name="Zhang W."/>
            <person name="Slipinski A."/>
            <person name="Escalona H.E."/>
            <person name="Waterhouse R.M."/>
            <person name="Zwick A."/>
            <person name="Pang H."/>
        </authorList>
    </citation>
    <scope>NUCLEOTIDE SEQUENCE [LARGE SCALE GENOMIC DNA]</scope>
    <source>
        <strain evidence="1">SYSU2018</strain>
    </source>
</reference>
<dbReference type="EMBL" id="JABFTP020000021">
    <property type="protein sequence ID" value="KAL3269882.1"/>
    <property type="molecule type" value="Genomic_DNA"/>
</dbReference>
<protein>
    <submittedName>
        <fullName evidence="1">Uncharacterized protein</fullName>
    </submittedName>
</protein>
<dbReference type="Proteomes" id="UP001516400">
    <property type="component" value="Unassembled WGS sequence"/>
</dbReference>
<dbReference type="AlphaFoldDB" id="A0ABD2MU96"/>